<evidence type="ECO:0000313" key="3">
    <source>
        <dbReference type="EMBL" id="TNV86379.1"/>
    </source>
</evidence>
<feature type="region of interest" description="Disordered" evidence="2">
    <location>
        <begin position="34"/>
        <end position="159"/>
    </location>
</feature>
<feature type="compositionally biased region" description="Polar residues" evidence="2">
    <location>
        <begin position="41"/>
        <end position="91"/>
    </location>
</feature>
<feature type="compositionally biased region" description="Polar residues" evidence="2">
    <location>
        <begin position="407"/>
        <end position="422"/>
    </location>
</feature>
<feature type="compositionally biased region" description="Polar residues" evidence="2">
    <location>
        <begin position="112"/>
        <end position="136"/>
    </location>
</feature>
<gene>
    <name evidence="3" type="ORF">FGO68_gene16239</name>
</gene>
<protein>
    <submittedName>
        <fullName evidence="3">Uncharacterized protein</fullName>
    </submittedName>
</protein>
<feature type="coiled-coil region" evidence="1">
    <location>
        <begin position="445"/>
        <end position="479"/>
    </location>
</feature>
<evidence type="ECO:0000256" key="1">
    <source>
        <dbReference type="SAM" id="Coils"/>
    </source>
</evidence>
<name>A0A8J8P5P9_HALGN</name>
<keyword evidence="4" id="KW-1185">Reference proteome</keyword>
<sequence>MNRGIIEHTRLGAGAFYKREQFLAQLTQESVGGKIQHHMHIQQTQSNPSISPQPMQHHPQITVNGQQQPSPMVQQHANRNAMDGSTSLDTSTSRDEGDQTDNHPVRKVFRTNARSRNLDAGSSSNHPTQHIQQQNEVKSKDANLSPIIRHDGGSGESPDIAQYKLTSQISSQSIQNNNGGCSPMQKPISPSVNIKRLASDLHKQAFMYNNQSRISNQNSADASPNSFIHPIYIKGAPSGTNVIGIKSQKRYLSIMGAGGTPQTNEDFQTLSSAQKNPAYIHKRQYDKAFEKFKVLEQGLNLRNSYGKGLKTSRDGQELSSLPMSWEQTDPSLQQDLTLSMVSSARANKYILTAESKNMTLSHFKLPSAELKLSVSTNPRTSTIIKASSIGRRRGGGEASLPPPPMSVQHTNLHSANGTQYGGPSSQSLLPLLLMNPHSVETEIFRRQKKRENEHMRQRIKELELKIRFKKRELDKISKAKEQISGEVRKQEEIMESLISKQATEGMQQHNQHVYHSNPALHVNPSLTQTALQQSSSHTLNHSQNHFGGQVGDMQSSLDGNSVLTHSANNGGEQFNQQVYGGGTIVSGKEIHSMYSLYFESDLKYVRDRTEEQVQTYRYKLDTNQGNIELLKQENEHMRKAIKFYQRKINGDERGADLEYKRHAKASFRANYYIGSAGNNSIQSDALEMNSAIQEVAMPANITVFQIDQQSPQLRTIPQENSIHSSKEEHRTFEEANLQNKRFINQSQNTATSVHHHHQAFGVRQIDLTKLDRFSTAWHHFLWKINHPLDFLVATLEQLYSIFKPGKLTFYILEPKYQARLAKRLKTTTTAHHTTDQTQFLRISIGGNPAVALSKNEDIASYPPLFKTADEVTQAGNVFRMNQTMAIGHQRHNKGKNLTIALQIEKEVILHQEEKKCGNRSPVLNKKLAIGIQNQLKKNVQTKAPYSTNDVNLLKIILEFIFNKMEILVNGIESKEKATEGKQCMNMAVDITKRKTYRQLIKGFTSHVCGIFGYKEVAILFYDPKLDNLFTLPMNLDQKQEINKHMKLTKALLMTAPPSPKGAMNRTLKLSQTQSSSFLRKTLVPQHTQQDIKVELNKDYAFKMVDEMRFTEEEVIRMNITLGITGDMFRERGVFFTDFMAPTNTVAELNAAENMKRKKTLILKSMMIAHLLSGEIGNNGGDLSDIGEEDDDDAAMNGETVDPTQLIANSMKAGYLKQAIQKDRKVKGFNPDIDNFPGVTNIENFIIAALTDANDQGALHTKGILQIFNKDTSKGLHINPNLTPRDIKRIEAMQKLLGAAITRAEIYSTCLTTLLGLGLFLDNSKIIGTKTNIIDDDFIHSLYDIANMVPSLDQVKRHIDFYYPEKDFPAAAGTAIVAPTNRQSLLMNSKRQSAFQSTLNASANSQNYTT</sequence>
<comment type="caution">
    <text evidence="3">The sequence shown here is derived from an EMBL/GenBank/DDBJ whole genome shotgun (WGS) entry which is preliminary data.</text>
</comment>
<dbReference type="OrthoDB" id="10682337at2759"/>
<feature type="compositionally biased region" description="Basic and acidic residues" evidence="2">
    <location>
        <begin position="92"/>
        <end position="104"/>
    </location>
</feature>
<accession>A0A8J8P5P9</accession>
<evidence type="ECO:0000256" key="2">
    <source>
        <dbReference type="SAM" id="MobiDB-lite"/>
    </source>
</evidence>
<reference evidence="3" key="1">
    <citation type="submission" date="2019-06" db="EMBL/GenBank/DDBJ databases">
        <authorList>
            <person name="Zheng W."/>
        </authorList>
    </citation>
    <scope>NUCLEOTIDE SEQUENCE</scope>
    <source>
        <strain evidence="3">QDHG01</strain>
    </source>
</reference>
<dbReference type="EMBL" id="RRYP01001123">
    <property type="protein sequence ID" value="TNV86379.1"/>
    <property type="molecule type" value="Genomic_DNA"/>
</dbReference>
<keyword evidence="1" id="KW-0175">Coiled coil</keyword>
<proteinExistence type="predicted"/>
<dbReference type="Proteomes" id="UP000785679">
    <property type="component" value="Unassembled WGS sequence"/>
</dbReference>
<organism evidence="3 4">
    <name type="scientific">Halteria grandinella</name>
    <dbReference type="NCBI Taxonomy" id="5974"/>
    <lineage>
        <taxon>Eukaryota</taxon>
        <taxon>Sar</taxon>
        <taxon>Alveolata</taxon>
        <taxon>Ciliophora</taxon>
        <taxon>Intramacronucleata</taxon>
        <taxon>Spirotrichea</taxon>
        <taxon>Stichotrichia</taxon>
        <taxon>Sporadotrichida</taxon>
        <taxon>Halteriidae</taxon>
        <taxon>Halteria</taxon>
    </lineage>
</organism>
<feature type="region of interest" description="Disordered" evidence="2">
    <location>
        <begin position="386"/>
        <end position="429"/>
    </location>
</feature>
<evidence type="ECO:0000313" key="4">
    <source>
        <dbReference type="Proteomes" id="UP000785679"/>
    </source>
</evidence>